<name>A0ABW1MUH9_9ACTN</name>
<dbReference type="InterPro" id="IPR001647">
    <property type="entry name" value="HTH_TetR"/>
</dbReference>
<dbReference type="Proteomes" id="UP001596139">
    <property type="component" value="Unassembled WGS sequence"/>
</dbReference>
<dbReference type="PANTHER" id="PTHR47506:SF1">
    <property type="entry name" value="HTH-TYPE TRANSCRIPTIONAL REGULATOR YJDC"/>
    <property type="match status" value="1"/>
</dbReference>
<dbReference type="SUPFAM" id="SSF46689">
    <property type="entry name" value="Homeodomain-like"/>
    <property type="match status" value="1"/>
</dbReference>
<sequence length="223" mass="24637">MPTQHRAIQSRQALIRSAAQSFIDKGVSASGMVDISRRARLSKGALYFHFESKEELTLAVRDEALGALRELEEQLLRAPDPVLSASRDFAAALLDRVDRDVVVRAGLQIRPESDPAPTGTLLHRRWCTLFLEKAAADRSAGRLPPDTDPQRLARALTTMVVGLLELGHADRTWWSREAVTDMWRQLVPAPRTVPAGAGAGRPLRRARPGGPPAAVVQHRQRQR</sequence>
<evidence type="ECO:0000256" key="1">
    <source>
        <dbReference type="ARBA" id="ARBA00023015"/>
    </source>
</evidence>
<feature type="non-terminal residue" evidence="7">
    <location>
        <position position="223"/>
    </location>
</feature>
<evidence type="ECO:0000259" key="6">
    <source>
        <dbReference type="PROSITE" id="PS50977"/>
    </source>
</evidence>
<protein>
    <submittedName>
        <fullName evidence="7">TetR family transcriptional regulator</fullName>
    </submittedName>
</protein>
<dbReference type="PROSITE" id="PS50977">
    <property type="entry name" value="HTH_TETR_2"/>
    <property type="match status" value="1"/>
</dbReference>
<dbReference type="PANTHER" id="PTHR47506">
    <property type="entry name" value="TRANSCRIPTIONAL REGULATORY PROTEIN"/>
    <property type="match status" value="1"/>
</dbReference>
<evidence type="ECO:0000256" key="2">
    <source>
        <dbReference type="ARBA" id="ARBA00023125"/>
    </source>
</evidence>
<keyword evidence="1" id="KW-0805">Transcription regulation</keyword>
<dbReference type="Pfam" id="PF00440">
    <property type="entry name" value="TetR_N"/>
    <property type="match status" value="1"/>
</dbReference>
<dbReference type="RefSeq" id="WP_382467545.1">
    <property type="nucleotide sequence ID" value="NZ_JBHSPX010000011.1"/>
</dbReference>
<proteinExistence type="predicted"/>
<feature type="domain" description="HTH tetR-type" evidence="6">
    <location>
        <begin position="8"/>
        <end position="68"/>
    </location>
</feature>
<reference evidence="8" key="1">
    <citation type="journal article" date="2019" name="Int. J. Syst. Evol. Microbiol.">
        <title>The Global Catalogue of Microorganisms (GCM) 10K type strain sequencing project: providing services to taxonomists for standard genome sequencing and annotation.</title>
        <authorList>
            <consortium name="The Broad Institute Genomics Platform"/>
            <consortium name="The Broad Institute Genome Sequencing Center for Infectious Disease"/>
            <person name="Wu L."/>
            <person name="Ma J."/>
        </authorList>
    </citation>
    <scope>NUCLEOTIDE SEQUENCE [LARGE SCALE GENOMIC DNA]</scope>
    <source>
        <strain evidence="8">CGMCC 1.15180</strain>
    </source>
</reference>
<organism evidence="7 8">
    <name type="scientific">Streptomyces ochraceiscleroticus</name>
    <dbReference type="NCBI Taxonomy" id="47761"/>
    <lineage>
        <taxon>Bacteria</taxon>
        <taxon>Bacillati</taxon>
        <taxon>Actinomycetota</taxon>
        <taxon>Actinomycetes</taxon>
        <taxon>Kitasatosporales</taxon>
        <taxon>Streptomycetaceae</taxon>
        <taxon>Streptomyces</taxon>
    </lineage>
</organism>
<dbReference type="SUPFAM" id="SSF48498">
    <property type="entry name" value="Tetracyclin repressor-like, C-terminal domain"/>
    <property type="match status" value="1"/>
</dbReference>
<evidence type="ECO:0000256" key="5">
    <source>
        <dbReference type="SAM" id="MobiDB-lite"/>
    </source>
</evidence>
<comment type="caution">
    <text evidence="7">The sequence shown here is derived from an EMBL/GenBank/DDBJ whole genome shotgun (WGS) entry which is preliminary data.</text>
</comment>
<evidence type="ECO:0000313" key="8">
    <source>
        <dbReference type="Proteomes" id="UP001596139"/>
    </source>
</evidence>
<dbReference type="EMBL" id="JBHSPX010000011">
    <property type="protein sequence ID" value="MFC6067251.1"/>
    <property type="molecule type" value="Genomic_DNA"/>
</dbReference>
<dbReference type="Gene3D" id="1.10.357.10">
    <property type="entry name" value="Tetracycline Repressor, domain 2"/>
    <property type="match status" value="1"/>
</dbReference>
<feature type="DNA-binding region" description="H-T-H motif" evidence="4">
    <location>
        <begin position="31"/>
        <end position="50"/>
    </location>
</feature>
<keyword evidence="2 4" id="KW-0238">DNA-binding</keyword>
<accession>A0ABW1MUH9</accession>
<dbReference type="InterPro" id="IPR036271">
    <property type="entry name" value="Tet_transcr_reg_TetR-rel_C_sf"/>
</dbReference>
<evidence type="ECO:0000256" key="3">
    <source>
        <dbReference type="ARBA" id="ARBA00023163"/>
    </source>
</evidence>
<dbReference type="PRINTS" id="PR00455">
    <property type="entry name" value="HTHTETR"/>
</dbReference>
<feature type="region of interest" description="Disordered" evidence="5">
    <location>
        <begin position="191"/>
        <end position="223"/>
    </location>
</feature>
<dbReference type="InterPro" id="IPR009057">
    <property type="entry name" value="Homeodomain-like_sf"/>
</dbReference>
<evidence type="ECO:0000313" key="7">
    <source>
        <dbReference type="EMBL" id="MFC6067251.1"/>
    </source>
</evidence>
<gene>
    <name evidence="7" type="ORF">ACFP4F_32550</name>
</gene>
<keyword evidence="3" id="KW-0804">Transcription</keyword>
<keyword evidence="8" id="KW-1185">Reference proteome</keyword>
<evidence type="ECO:0000256" key="4">
    <source>
        <dbReference type="PROSITE-ProRule" id="PRU00335"/>
    </source>
</evidence>